<organism evidence="1 2">
    <name type="scientific">SAR92 clade bacterium</name>
    <dbReference type="NCBI Taxonomy" id="2315479"/>
    <lineage>
        <taxon>Bacteria</taxon>
        <taxon>Pseudomonadati</taxon>
        <taxon>Pseudomonadota</taxon>
        <taxon>Gammaproteobacteria</taxon>
        <taxon>Cellvibrionales</taxon>
        <taxon>Porticoccaceae</taxon>
        <taxon>SAR92 clade</taxon>
    </lineage>
</organism>
<evidence type="ECO:0000313" key="1">
    <source>
        <dbReference type="EMBL" id="RZO20053.1"/>
    </source>
</evidence>
<dbReference type="Gene3D" id="3.40.50.150">
    <property type="entry name" value="Vaccinia Virus protein VP39"/>
    <property type="match status" value="1"/>
</dbReference>
<gene>
    <name evidence="1" type="ORF">EVB03_05480</name>
</gene>
<dbReference type="InterPro" id="IPR029063">
    <property type="entry name" value="SAM-dependent_MTases_sf"/>
</dbReference>
<dbReference type="Proteomes" id="UP000315889">
    <property type="component" value="Unassembled WGS sequence"/>
</dbReference>
<dbReference type="PANTHER" id="PTHR20974">
    <property type="entry name" value="UPF0585 PROTEIN CG18661"/>
    <property type="match status" value="1"/>
</dbReference>
<comment type="caution">
    <text evidence="1">The sequence shown here is derived from an EMBL/GenBank/DDBJ whole genome shotgun (WGS) entry which is preliminary data.</text>
</comment>
<dbReference type="InterPro" id="IPR010342">
    <property type="entry name" value="DUF938"/>
</dbReference>
<sequence>MTKPFSQACENNRAPISQVLERILVDCQSVFEIGSGTGQHAVWFSRAMPHLQWHTSDRIQNHQGIKQWISDSSLENIHQPLDLDVGVGPWPEGLFGAVFTANTAHIMALSEIELMFSGVSKILMSGGLFCLYGPMQYSGLIAAESNRAFDAKLRAVKSTQGIREFNDLNKLATAVGMELIEDNDLPANNQLIIWQKH</sequence>
<protein>
    <submittedName>
        <fullName evidence="1">DUF938 domain-containing protein</fullName>
    </submittedName>
</protein>
<dbReference type="PANTHER" id="PTHR20974:SF0">
    <property type="entry name" value="UPF0585 PROTEIN CG18661"/>
    <property type="match status" value="1"/>
</dbReference>
<reference evidence="1 2" key="1">
    <citation type="submission" date="2019-02" db="EMBL/GenBank/DDBJ databases">
        <title>Prokaryotic population dynamics and viral predation in marine succession experiment using metagenomics: the confinement effect.</title>
        <authorList>
            <person name="Haro-Moreno J.M."/>
            <person name="Rodriguez-Valera F."/>
            <person name="Lopez-Perez M."/>
        </authorList>
    </citation>
    <scope>NUCLEOTIDE SEQUENCE [LARGE SCALE GENOMIC DNA]</scope>
    <source>
        <strain evidence="1">MED-G170</strain>
    </source>
</reference>
<dbReference type="SUPFAM" id="SSF53335">
    <property type="entry name" value="S-adenosyl-L-methionine-dependent methyltransferases"/>
    <property type="match status" value="1"/>
</dbReference>
<dbReference type="EMBL" id="SHBP01000006">
    <property type="protein sequence ID" value="RZO20053.1"/>
    <property type="molecule type" value="Genomic_DNA"/>
</dbReference>
<dbReference type="Pfam" id="PF06080">
    <property type="entry name" value="DUF938"/>
    <property type="match status" value="1"/>
</dbReference>
<proteinExistence type="predicted"/>
<accession>A0A520MFS3</accession>
<evidence type="ECO:0000313" key="2">
    <source>
        <dbReference type="Proteomes" id="UP000315889"/>
    </source>
</evidence>
<dbReference type="AlphaFoldDB" id="A0A520MFS3"/>
<name>A0A520MFS3_9GAMM</name>